<dbReference type="EMBL" id="JAOPKC010000006">
    <property type="protein sequence ID" value="MCU4717998.1"/>
    <property type="molecule type" value="Genomic_DNA"/>
</dbReference>
<keyword evidence="2" id="KW-1133">Transmembrane helix</keyword>
<reference evidence="4" key="1">
    <citation type="submission" date="2023-02" db="EMBL/GenBank/DDBJ databases">
        <title>Enrichment on poylsaccharides allowed isolation of novel metabolic and taxonomic groups of Haloarchaea.</title>
        <authorList>
            <person name="Sorokin D.Y."/>
            <person name="Elcheninov A.G."/>
            <person name="Khizhniak T.V."/>
            <person name="Kolganova T.V."/>
            <person name="Kublanov I.V."/>
        </authorList>
    </citation>
    <scope>NUCLEOTIDE SEQUENCE</scope>
    <source>
        <strain evidence="3 5">HArc-curdl5-1</strain>
        <strain evidence="4">HArc-curdl7</strain>
    </source>
</reference>
<organism evidence="4 6">
    <name type="scientific">Halapricum hydrolyticum</name>
    <dbReference type="NCBI Taxonomy" id="2979991"/>
    <lineage>
        <taxon>Archaea</taxon>
        <taxon>Methanobacteriati</taxon>
        <taxon>Methanobacteriota</taxon>
        <taxon>Stenosarchaea group</taxon>
        <taxon>Halobacteria</taxon>
        <taxon>Halobacteriales</taxon>
        <taxon>Haloarculaceae</taxon>
        <taxon>Halapricum</taxon>
    </lineage>
</organism>
<gene>
    <name evidence="4" type="ORF">OB914_09290</name>
    <name evidence="3" type="ORF">OB916_07950</name>
</gene>
<accession>A0AAE3IDE7</accession>
<sequence length="452" mass="47367">MRRRQVLVSLSVVTVLLLLGSAVAARPPPSPLCDVCTDDVVENSTVEHSTVVIDIGEDGASRWTVTLELDGQPDAEAIRTAARRELSDSPNGSSVRTLSVTSTPDGVELSHEGARMGHRSAGGVLVVDYFHTGGDAEWFGVNADRIVVRGPPESVLVRDPVRSAFVDDRDWIDANETTLVLTGVHGDRFDRTISGGWYLVFGSDSGLVATAAANLGIWADVAQLKLDSVPGPAPFPAAILAAFVVILVRHGDTLARLSRFGRARSLLGTGAGLALASLLLAPVSGGVSIGSENAVLFQTLFAGVVSGLPSLAIPIAVVAQYLLVDRTDVSTRRLVETGVVVAVTMLLVGVWGLGANTRGAVVYAGTVGLFVPLLFLPLALAERQRATVVLAGTIVASPLLIVVGTGPYRGYAEMLFPLVYVPWALVAGTAGGFAYAYGRSVRQTRKQRNTGS</sequence>
<feature type="transmembrane region" description="Helical" evidence="2">
    <location>
        <begin position="233"/>
        <end position="251"/>
    </location>
</feature>
<name>A0AAE3IDE7_9EURY</name>
<feature type="transmembrane region" description="Helical" evidence="2">
    <location>
        <begin position="295"/>
        <end position="322"/>
    </location>
</feature>
<evidence type="ECO:0000313" key="3">
    <source>
        <dbReference type="EMBL" id="MCU4717998.1"/>
    </source>
</evidence>
<evidence type="ECO:0000313" key="4">
    <source>
        <dbReference type="EMBL" id="MCU4727163.1"/>
    </source>
</evidence>
<dbReference type="RefSeq" id="WP_315908762.1">
    <property type="nucleotide sequence ID" value="NZ_JAOPKC010000006.1"/>
</dbReference>
<feature type="transmembrane region" description="Helical" evidence="2">
    <location>
        <begin position="360"/>
        <end position="381"/>
    </location>
</feature>
<evidence type="ECO:0000256" key="2">
    <source>
        <dbReference type="SAM" id="Phobius"/>
    </source>
</evidence>
<proteinExistence type="predicted"/>
<feature type="region of interest" description="Disordered" evidence="1">
    <location>
        <begin position="83"/>
        <end position="109"/>
    </location>
</feature>
<keyword evidence="2" id="KW-0472">Membrane</keyword>
<dbReference type="Proteomes" id="UP001209746">
    <property type="component" value="Unassembled WGS sequence"/>
</dbReference>
<feature type="transmembrane region" description="Helical" evidence="2">
    <location>
        <begin position="388"/>
        <end position="408"/>
    </location>
</feature>
<feature type="transmembrane region" description="Helical" evidence="2">
    <location>
        <begin position="420"/>
        <end position="438"/>
    </location>
</feature>
<dbReference type="Proteomes" id="UP001208186">
    <property type="component" value="Unassembled WGS sequence"/>
</dbReference>
<protein>
    <submittedName>
        <fullName evidence="4">Uncharacterized protein</fullName>
    </submittedName>
</protein>
<evidence type="ECO:0000313" key="6">
    <source>
        <dbReference type="Proteomes" id="UP001209746"/>
    </source>
</evidence>
<feature type="transmembrane region" description="Helical" evidence="2">
    <location>
        <begin position="334"/>
        <end position="354"/>
    </location>
</feature>
<evidence type="ECO:0000256" key="1">
    <source>
        <dbReference type="SAM" id="MobiDB-lite"/>
    </source>
</evidence>
<dbReference type="AlphaFoldDB" id="A0AAE3IDE7"/>
<evidence type="ECO:0000313" key="5">
    <source>
        <dbReference type="Proteomes" id="UP001208186"/>
    </source>
</evidence>
<keyword evidence="5" id="KW-1185">Reference proteome</keyword>
<comment type="caution">
    <text evidence="4">The sequence shown here is derived from an EMBL/GenBank/DDBJ whole genome shotgun (WGS) entry which is preliminary data.</text>
</comment>
<feature type="transmembrane region" description="Helical" evidence="2">
    <location>
        <begin position="263"/>
        <end position="283"/>
    </location>
</feature>
<dbReference type="EMBL" id="JAOPKD010000007">
    <property type="protein sequence ID" value="MCU4727163.1"/>
    <property type="molecule type" value="Genomic_DNA"/>
</dbReference>
<feature type="compositionally biased region" description="Polar residues" evidence="1">
    <location>
        <begin position="88"/>
        <end position="104"/>
    </location>
</feature>
<keyword evidence="2" id="KW-0812">Transmembrane</keyword>